<proteinExistence type="predicted"/>
<feature type="region of interest" description="Disordered" evidence="1">
    <location>
        <begin position="56"/>
        <end position="79"/>
    </location>
</feature>
<keyword evidence="4" id="KW-1185">Reference proteome</keyword>
<evidence type="ECO:0000313" key="3">
    <source>
        <dbReference type="EMBL" id="KAK0609268.1"/>
    </source>
</evidence>
<name>A0AA39WA09_9PEZI</name>
<feature type="domain" description="Prion-inhibition and propagation HeLo" evidence="2">
    <location>
        <begin position="5"/>
        <end position="188"/>
    </location>
</feature>
<gene>
    <name evidence="3" type="primary">het-S_5</name>
    <name evidence="3" type="ORF">DIS24_g12367</name>
</gene>
<protein>
    <submittedName>
        <fullName evidence="3">Heterokaryon incompatibility protein S</fullName>
    </submittedName>
</protein>
<dbReference type="InterPro" id="IPR038305">
    <property type="entry name" value="HeLo_sf"/>
</dbReference>
<organism evidence="3 4">
    <name type="scientific">Lasiodiplodia hormozganensis</name>
    <dbReference type="NCBI Taxonomy" id="869390"/>
    <lineage>
        <taxon>Eukaryota</taxon>
        <taxon>Fungi</taxon>
        <taxon>Dikarya</taxon>
        <taxon>Ascomycota</taxon>
        <taxon>Pezizomycotina</taxon>
        <taxon>Dothideomycetes</taxon>
        <taxon>Dothideomycetes incertae sedis</taxon>
        <taxon>Botryosphaeriales</taxon>
        <taxon>Botryosphaeriaceae</taxon>
        <taxon>Lasiodiplodia</taxon>
    </lineage>
</organism>
<evidence type="ECO:0000259" key="2">
    <source>
        <dbReference type="Pfam" id="PF14479"/>
    </source>
</evidence>
<dbReference type="EMBL" id="JAUJDW010000259">
    <property type="protein sequence ID" value="KAK0609268.1"/>
    <property type="molecule type" value="Genomic_DNA"/>
</dbReference>
<dbReference type="AlphaFoldDB" id="A0AA39WA09"/>
<dbReference type="Gene3D" id="1.20.120.1020">
    <property type="entry name" value="Prion-inhibition and propagation, HeLo domain"/>
    <property type="match status" value="1"/>
</dbReference>
<dbReference type="Proteomes" id="UP001175001">
    <property type="component" value="Unassembled WGS sequence"/>
</dbReference>
<accession>A0AA39WA09</accession>
<dbReference type="InterPro" id="IPR029498">
    <property type="entry name" value="HeLo_dom"/>
</dbReference>
<dbReference type="PANTHER" id="PTHR37542:SF3">
    <property type="entry name" value="PRION-INHIBITION AND PROPAGATION HELO DOMAIN-CONTAINING PROTEIN"/>
    <property type="match status" value="1"/>
</dbReference>
<reference evidence="3" key="1">
    <citation type="submission" date="2023-06" db="EMBL/GenBank/DDBJ databases">
        <title>Multi-omics analyses reveal the molecular pathogenesis toolkit of Lasiodiplodia hormozganensis, a cross-kingdom pathogen.</title>
        <authorList>
            <person name="Felix C."/>
            <person name="Meneses R."/>
            <person name="Goncalves M.F.M."/>
            <person name="Tilleman L."/>
            <person name="Duarte A.S."/>
            <person name="Jorrin-Novo J.V."/>
            <person name="Van De Peer Y."/>
            <person name="Deforce D."/>
            <person name="Van Nieuwerburgh F."/>
            <person name="Esteves A.C."/>
            <person name="Alves A."/>
        </authorList>
    </citation>
    <scope>NUCLEOTIDE SEQUENCE</scope>
    <source>
        <strain evidence="3">CBS 339.90</strain>
    </source>
</reference>
<sequence length="297" mass="31819">MTDIISATTTLLDAALACFERVQIARSFDQDFNSHRIKLDIIQLRLSRWGEAAGLYSSSSDSTALSKADGQSGATNEQTPLRIADHDAARDLLQAIADQFALAQEQAASIAPPQKDGMIDPANDLSSPTRTLRTKLRAALGRRRAALVKATHSVQWAFYKKQQFDDFVADISESIDQLEALFAAVGENGEADQADETKKRLCELGAAECVGINKVYLKVLGAVTKECDPYLDAAVAEALKPREAAAQGGNTTINMTNKGGNYGQQIGQMSGTQKGFSFGTTNHFGKGTTNNWGAGAN</sequence>
<evidence type="ECO:0000313" key="4">
    <source>
        <dbReference type="Proteomes" id="UP001175001"/>
    </source>
</evidence>
<feature type="compositionally biased region" description="Low complexity" evidence="1">
    <location>
        <begin position="56"/>
        <end position="68"/>
    </location>
</feature>
<comment type="caution">
    <text evidence="3">The sequence shown here is derived from an EMBL/GenBank/DDBJ whole genome shotgun (WGS) entry which is preliminary data.</text>
</comment>
<evidence type="ECO:0000256" key="1">
    <source>
        <dbReference type="SAM" id="MobiDB-lite"/>
    </source>
</evidence>
<dbReference type="Pfam" id="PF14479">
    <property type="entry name" value="HeLo"/>
    <property type="match status" value="1"/>
</dbReference>
<dbReference type="PANTHER" id="PTHR37542">
    <property type="entry name" value="HELO DOMAIN-CONTAINING PROTEIN-RELATED"/>
    <property type="match status" value="1"/>
</dbReference>